<proteinExistence type="predicted"/>
<evidence type="ECO:0000313" key="8">
    <source>
        <dbReference type="Proteomes" id="UP000198984"/>
    </source>
</evidence>
<dbReference type="STRING" id="573321.SAMN04488505_107232"/>
<dbReference type="Pfam" id="PF14378">
    <property type="entry name" value="PAP2_3"/>
    <property type="match status" value="1"/>
</dbReference>
<dbReference type="Proteomes" id="UP000198984">
    <property type="component" value="Unassembled WGS sequence"/>
</dbReference>
<dbReference type="EMBL" id="FOBB01000007">
    <property type="protein sequence ID" value="SEM98874.1"/>
    <property type="molecule type" value="Genomic_DNA"/>
</dbReference>
<evidence type="ECO:0000256" key="3">
    <source>
        <dbReference type="ARBA" id="ARBA00022989"/>
    </source>
</evidence>
<feature type="transmembrane region" description="Helical" evidence="5">
    <location>
        <begin position="125"/>
        <end position="149"/>
    </location>
</feature>
<keyword evidence="3 5" id="KW-1133">Transmembrane helix</keyword>
<dbReference type="OrthoDB" id="629685at2"/>
<feature type="domain" description="Inositolphosphotransferase Aur1/Ipt1" evidence="6">
    <location>
        <begin position="121"/>
        <end position="291"/>
    </location>
</feature>
<accession>A0A1H8CWQ0</accession>
<dbReference type="CDD" id="cd03386">
    <property type="entry name" value="PAP2_Aur1_like"/>
    <property type="match status" value="1"/>
</dbReference>
<feature type="transmembrane region" description="Helical" evidence="5">
    <location>
        <begin position="59"/>
        <end position="76"/>
    </location>
</feature>
<comment type="subcellular location">
    <subcellularLocation>
        <location evidence="1">Membrane</location>
        <topology evidence="1">Multi-pass membrane protein</topology>
    </subcellularLocation>
</comment>
<feature type="transmembrane region" description="Helical" evidence="5">
    <location>
        <begin position="156"/>
        <end position="177"/>
    </location>
</feature>
<dbReference type="RefSeq" id="WP_089918283.1">
    <property type="nucleotide sequence ID" value="NZ_FOBB01000007.1"/>
</dbReference>
<sequence length="313" mass="36165">MDSFSTVTPIPFFDRKTVLITTLLSVAYLLLSTLLVGFKSDQLVLVGLFNGAFYISRPTRKFIIGFSIFIIYWIVFDYMKAFPNYQFGTVHIESIYNAEKSIFGIHSGGTVLTPSEYWLAHSHTFLDVLCGLFYLCWIPLPLAFAVYLFYTNRMQFFHFALIFFLTNLLGFVVYYTYPAAAPWYVQQYGYVLHVHTPGNTAGLARFDTFFQVNIFHSIYAKSSNVFAAMPSLHSAYPLIVWVFSWKSKSIFFRVLSTIVTLGIWFAAVYTSHHYVLDVLAGIICAVLGILLYQKVLCRRYFFISFLQYLYRHT</sequence>
<feature type="transmembrane region" description="Helical" evidence="5">
    <location>
        <begin position="250"/>
        <end position="268"/>
    </location>
</feature>
<evidence type="ECO:0000256" key="1">
    <source>
        <dbReference type="ARBA" id="ARBA00004141"/>
    </source>
</evidence>
<reference evidence="7 8" key="1">
    <citation type="submission" date="2016-10" db="EMBL/GenBank/DDBJ databases">
        <authorList>
            <person name="de Groot N.N."/>
        </authorList>
    </citation>
    <scope>NUCLEOTIDE SEQUENCE [LARGE SCALE GENOMIC DNA]</scope>
    <source>
        <strain evidence="7 8">DSM 21039</strain>
    </source>
</reference>
<keyword evidence="8" id="KW-1185">Reference proteome</keyword>
<evidence type="ECO:0000256" key="5">
    <source>
        <dbReference type="SAM" id="Phobius"/>
    </source>
</evidence>
<gene>
    <name evidence="7" type="ORF">SAMN04488505_107232</name>
</gene>
<evidence type="ECO:0000259" key="6">
    <source>
        <dbReference type="Pfam" id="PF14378"/>
    </source>
</evidence>
<dbReference type="InterPro" id="IPR026841">
    <property type="entry name" value="Aur1/Ipt1"/>
</dbReference>
<evidence type="ECO:0000256" key="2">
    <source>
        <dbReference type="ARBA" id="ARBA00022692"/>
    </source>
</evidence>
<evidence type="ECO:0000256" key="4">
    <source>
        <dbReference type="ARBA" id="ARBA00023136"/>
    </source>
</evidence>
<feature type="transmembrane region" description="Helical" evidence="5">
    <location>
        <begin position="274"/>
        <end position="292"/>
    </location>
</feature>
<keyword evidence="4 5" id="KW-0472">Membrane</keyword>
<feature type="transmembrane region" description="Helical" evidence="5">
    <location>
        <begin position="18"/>
        <end position="38"/>
    </location>
</feature>
<evidence type="ECO:0000313" key="7">
    <source>
        <dbReference type="EMBL" id="SEM98874.1"/>
    </source>
</evidence>
<dbReference type="PANTHER" id="PTHR31310:SF7">
    <property type="entry name" value="PA-PHOSPHATASE RELATED-FAMILY PROTEIN DDB_G0268928"/>
    <property type="match status" value="1"/>
</dbReference>
<keyword evidence="2 5" id="KW-0812">Transmembrane</keyword>
<name>A0A1H8CWQ0_9BACT</name>
<organism evidence="7 8">
    <name type="scientific">Chitinophaga rupis</name>
    <dbReference type="NCBI Taxonomy" id="573321"/>
    <lineage>
        <taxon>Bacteria</taxon>
        <taxon>Pseudomonadati</taxon>
        <taxon>Bacteroidota</taxon>
        <taxon>Chitinophagia</taxon>
        <taxon>Chitinophagales</taxon>
        <taxon>Chitinophagaceae</taxon>
        <taxon>Chitinophaga</taxon>
    </lineage>
</organism>
<dbReference type="GO" id="GO:0016020">
    <property type="term" value="C:membrane"/>
    <property type="evidence" value="ECO:0007669"/>
    <property type="project" value="UniProtKB-SubCell"/>
</dbReference>
<dbReference type="AlphaFoldDB" id="A0A1H8CWQ0"/>
<dbReference type="PANTHER" id="PTHR31310">
    <property type="match status" value="1"/>
</dbReference>
<protein>
    <submittedName>
        <fullName evidence="7">PAP2 superfamily protein</fullName>
    </submittedName>
</protein>
<feature type="transmembrane region" description="Helical" evidence="5">
    <location>
        <begin position="225"/>
        <end position="243"/>
    </location>
</feature>
<dbReference type="InterPro" id="IPR052185">
    <property type="entry name" value="IPC_Synthase-Related"/>
</dbReference>